<protein>
    <submittedName>
        <fullName evidence="1">Uncharacterized protein</fullName>
    </submittedName>
</protein>
<organism evidence="1 2">
    <name type="scientific">Colletotrichum sidae</name>
    <dbReference type="NCBI Taxonomy" id="1347389"/>
    <lineage>
        <taxon>Eukaryota</taxon>
        <taxon>Fungi</taxon>
        <taxon>Dikarya</taxon>
        <taxon>Ascomycota</taxon>
        <taxon>Pezizomycotina</taxon>
        <taxon>Sordariomycetes</taxon>
        <taxon>Hypocreomycetidae</taxon>
        <taxon>Glomerellales</taxon>
        <taxon>Glomerellaceae</taxon>
        <taxon>Colletotrichum</taxon>
        <taxon>Colletotrichum orbiculare species complex</taxon>
    </lineage>
</organism>
<sequence length="163" mass="17750">MAAIQRSRVSEPPSSVLRVEIRPKPGLGSSSILGVFEAMPRSAPGMNRGQGSTVNQAVLGLVTDQKSCNTIAIAILTRPVEENRADTGVVNVDGEVAERPLQLYAIVVEGCDREDAVGLLDHLKGLLRLSGAQKGRRRRRREVCLRRPRAARREGWSLTSRTS</sequence>
<reference evidence="1 2" key="1">
    <citation type="submission" date="2018-11" db="EMBL/GenBank/DDBJ databases">
        <title>Genome sequence and assembly of Colletotrichum sidae.</title>
        <authorList>
            <person name="Gan P."/>
            <person name="Shirasu K."/>
        </authorList>
    </citation>
    <scope>NUCLEOTIDE SEQUENCE [LARGE SCALE GENOMIC DNA]</scope>
    <source>
        <strain evidence="1 2">CBS 518.97</strain>
    </source>
</reference>
<evidence type="ECO:0000313" key="1">
    <source>
        <dbReference type="EMBL" id="TEA13887.1"/>
    </source>
</evidence>
<comment type="caution">
    <text evidence="1">The sequence shown here is derived from an EMBL/GenBank/DDBJ whole genome shotgun (WGS) entry which is preliminary data.</text>
</comment>
<dbReference type="Proteomes" id="UP000295604">
    <property type="component" value="Unassembled WGS sequence"/>
</dbReference>
<gene>
    <name evidence="1" type="ORF">C8034_v003859</name>
</gene>
<name>A0A4V3I2B0_9PEZI</name>
<dbReference type="EMBL" id="QAPF01000182">
    <property type="protein sequence ID" value="TEA13887.1"/>
    <property type="molecule type" value="Genomic_DNA"/>
</dbReference>
<keyword evidence="2" id="KW-1185">Reference proteome</keyword>
<evidence type="ECO:0000313" key="2">
    <source>
        <dbReference type="Proteomes" id="UP000295604"/>
    </source>
</evidence>
<proteinExistence type="predicted"/>
<dbReference type="AlphaFoldDB" id="A0A4V3I2B0"/>
<accession>A0A4V3I2B0</accession>